<accession>A0A934IK77</accession>
<dbReference type="RefSeq" id="WP_198881176.1">
    <property type="nucleotide sequence ID" value="NZ_JAEKJA010000003.1"/>
</dbReference>
<evidence type="ECO:0000313" key="2">
    <source>
        <dbReference type="EMBL" id="MBJ3775307.1"/>
    </source>
</evidence>
<name>A0A934IK77_9HYPH</name>
<keyword evidence="1" id="KW-1133">Transmembrane helix</keyword>
<feature type="transmembrane region" description="Helical" evidence="1">
    <location>
        <begin position="147"/>
        <end position="172"/>
    </location>
</feature>
<reference evidence="2" key="1">
    <citation type="submission" date="2020-12" db="EMBL/GenBank/DDBJ databases">
        <title>Bacterial taxonomy.</title>
        <authorList>
            <person name="Pan X."/>
        </authorList>
    </citation>
    <scope>NUCLEOTIDE SEQUENCE</scope>
    <source>
        <strain evidence="2">B2012</strain>
    </source>
</reference>
<sequence>MLKVGLLVEQLLHGLVLIFTRPGIGGALAVGVLLFAAIVCVYTLDWYISARLEIWRARRVVEHAFGSDVHARRRAFASEFDEINSALARLGRIGPAWAEFEETLIKPDASNTDALGSSNIRNVRRPQDFISLRATGMGGEFVRSFPGVIVGLGLVLTFVGLIAALTVAAGNLDEAMTPTGMRDVLGTLLGTAGAKFYASATALACSIVLGLLQRRLFASLVGQMQSLNHALEDRLQYDETALSRVEQLRVIKEQNDQMRDLAADIALQIGNQVAEKVSPLNATLGATMEAVAAKLDRIADQTGTSIASTLGDRFETALADTLSQLDGTLKTVRFELTALPNQLSSAVGAMDTATSALAGRFGQVADKGAEEASAQIEASLAPILNALGDAARTIEAAGGAVTRGADQALETMTDRFGAAGIGFEEAATKAGAGLARESEAAAVRLSAAVAPVEAAGEAIGRAATAIAAQTQTMVDAAERFSESLSESRSAHRSIAGLVIDATRAAETATERQETIAARSLTLADQLDRSGSVVSAAIETLKTTAEQLAGRSESVAADTSKTADRIAETLKAAQEALSQHVARYDNLDDRFAAAFTAFQEVIAAQQRDLAHHVQEIDRAFASAVGELQELVDDLSGLNRASQSPPQGARV</sequence>
<dbReference type="AlphaFoldDB" id="A0A934IK77"/>
<keyword evidence="1" id="KW-0812">Transmembrane</keyword>
<protein>
    <recommendedName>
        <fullName evidence="4">MotA/TolQ/ExbB proton channel domain-containing protein</fullName>
    </recommendedName>
</protein>
<dbReference type="Proteomes" id="UP000609531">
    <property type="component" value="Unassembled WGS sequence"/>
</dbReference>
<evidence type="ECO:0000256" key="1">
    <source>
        <dbReference type="SAM" id="Phobius"/>
    </source>
</evidence>
<dbReference type="EMBL" id="JAEKJA010000003">
    <property type="protein sequence ID" value="MBJ3775307.1"/>
    <property type="molecule type" value="Genomic_DNA"/>
</dbReference>
<gene>
    <name evidence="2" type="ORF">JCR33_06395</name>
</gene>
<keyword evidence="3" id="KW-1185">Reference proteome</keyword>
<keyword evidence="1" id="KW-0472">Membrane</keyword>
<feature type="transmembrane region" description="Helical" evidence="1">
    <location>
        <begin position="24"/>
        <end position="48"/>
    </location>
</feature>
<evidence type="ECO:0000313" key="3">
    <source>
        <dbReference type="Proteomes" id="UP000609531"/>
    </source>
</evidence>
<organism evidence="2 3">
    <name type="scientific">Acuticoccus mangrovi</name>
    <dbReference type="NCBI Taxonomy" id="2796142"/>
    <lineage>
        <taxon>Bacteria</taxon>
        <taxon>Pseudomonadati</taxon>
        <taxon>Pseudomonadota</taxon>
        <taxon>Alphaproteobacteria</taxon>
        <taxon>Hyphomicrobiales</taxon>
        <taxon>Amorphaceae</taxon>
        <taxon>Acuticoccus</taxon>
    </lineage>
</organism>
<evidence type="ECO:0008006" key="4">
    <source>
        <dbReference type="Google" id="ProtNLM"/>
    </source>
</evidence>
<proteinExistence type="predicted"/>
<comment type="caution">
    <text evidence="2">The sequence shown here is derived from an EMBL/GenBank/DDBJ whole genome shotgun (WGS) entry which is preliminary data.</text>
</comment>